<reference evidence="10" key="1">
    <citation type="journal article" date="2023" name="Mol. Phylogenet. Evol.">
        <title>Genome-scale phylogeny and comparative genomics of the fungal order Sordariales.</title>
        <authorList>
            <person name="Hensen N."/>
            <person name="Bonometti L."/>
            <person name="Westerberg I."/>
            <person name="Brannstrom I.O."/>
            <person name="Guillou S."/>
            <person name="Cros-Aarteil S."/>
            <person name="Calhoun S."/>
            <person name="Haridas S."/>
            <person name="Kuo A."/>
            <person name="Mondo S."/>
            <person name="Pangilinan J."/>
            <person name="Riley R."/>
            <person name="LaButti K."/>
            <person name="Andreopoulos B."/>
            <person name="Lipzen A."/>
            <person name="Chen C."/>
            <person name="Yan M."/>
            <person name="Daum C."/>
            <person name="Ng V."/>
            <person name="Clum A."/>
            <person name="Steindorff A."/>
            <person name="Ohm R.A."/>
            <person name="Martin F."/>
            <person name="Silar P."/>
            <person name="Natvig D.O."/>
            <person name="Lalanne C."/>
            <person name="Gautier V."/>
            <person name="Ament-Velasquez S.L."/>
            <person name="Kruys A."/>
            <person name="Hutchinson M.I."/>
            <person name="Powell A.J."/>
            <person name="Barry K."/>
            <person name="Miller A.N."/>
            <person name="Grigoriev I.V."/>
            <person name="Debuchy R."/>
            <person name="Gladieux P."/>
            <person name="Hiltunen Thoren M."/>
            <person name="Johannesson H."/>
        </authorList>
    </citation>
    <scope>NUCLEOTIDE SEQUENCE</scope>
    <source>
        <strain evidence="10">PSN293</strain>
    </source>
</reference>
<keyword evidence="4 8" id="KW-1133">Transmembrane helix</keyword>
<keyword evidence="11" id="KW-1185">Reference proteome</keyword>
<evidence type="ECO:0000256" key="2">
    <source>
        <dbReference type="ARBA" id="ARBA00022448"/>
    </source>
</evidence>
<evidence type="ECO:0000256" key="1">
    <source>
        <dbReference type="ARBA" id="ARBA00004141"/>
    </source>
</evidence>
<proteinExistence type="inferred from homology"/>
<dbReference type="PANTHER" id="PTHR43791">
    <property type="entry name" value="PERMEASE-RELATED"/>
    <property type="match status" value="1"/>
</dbReference>
<evidence type="ECO:0000313" key="11">
    <source>
        <dbReference type="Proteomes" id="UP001301769"/>
    </source>
</evidence>
<organism evidence="10 11">
    <name type="scientific">Rhypophila decipiens</name>
    <dbReference type="NCBI Taxonomy" id="261697"/>
    <lineage>
        <taxon>Eukaryota</taxon>
        <taxon>Fungi</taxon>
        <taxon>Dikarya</taxon>
        <taxon>Ascomycota</taxon>
        <taxon>Pezizomycotina</taxon>
        <taxon>Sordariomycetes</taxon>
        <taxon>Sordariomycetidae</taxon>
        <taxon>Sordariales</taxon>
        <taxon>Naviculisporaceae</taxon>
        <taxon>Rhypophila</taxon>
    </lineage>
</organism>
<feature type="transmembrane region" description="Helical" evidence="8">
    <location>
        <begin position="419"/>
        <end position="436"/>
    </location>
</feature>
<feature type="transmembrane region" description="Helical" evidence="8">
    <location>
        <begin position="135"/>
        <end position="155"/>
    </location>
</feature>
<dbReference type="AlphaFoldDB" id="A0AAN7B7H9"/>
<dbReference type="GO" id="GO:0016020">
    <property type="term" value="C:membrane"/>
    <property type="evidence" value="ECO:0007669"/>
    <property type="project" value="UniProtKB-SubCell"/>
</dbReference>
<name>A0AAN7B7H9_9PEZI</name>
<feature type="transmembrane region" description="Helical" evidence="8">
    <location>
        <begin position="102"/>
        <end position="123"/>
    </location>
</feature>
<dbReference type="InterPro" id="IPR011701">
    <property type="entry name" value="MFS"/>
</dbReference>
<feature type="transmembrane region" description="Helical" evidence="8">
    <location>
        <begin position="193"/>
        <end position="212"/>
    </location>
</feature>
<dbReference type="SUPFAM" id="SSF103473">
    <property type="entry name" value="MFS general substrate transporter"/>
    <property type="match status" value="1"/>
</dbReference>
<feature type="transmembrane region" description="Helical" evidence="8">
    <location>
        <begin position="456"/>
        <end position="475"/>
    </location>
</feature>
<evidence type="ECO:0000313" key="10">
    <source>
        <dbReference type="EMBL" id="KAK4215616.1"/>
    </source>
</evidence>
<feature type="transmembrane region" description="Helical" evidence="8">
    <location>
        <begin position="359"/>
        <end position="379"/>
    </location>
</feature>
<comment type="similarity">
    <text evidence="6">Belongs to the major facilitator superfamily. Allantoate permease family.</text>
</comment>
<feature type="region of interest" description="Disordered" evidence="7">
    <location>
        <begin position="1"/>
        <end position="26"/>
    </location>
</feature>
<dbReference type="InterPro" id="IPR036259">
    <property type="entry name" value="MFS_trans_sf"/>
</dbReference>
<feature type="domain" description="Major facilitator superfamily (MFS) profile" evidence="9">
    <location>
        <begin position="65"/>
        <end position="476"/>
    </location>
</feature>
<dbReference type="PANTHER" id="PTHR43791:SF40">
    <property type="entry name" value="THIAMINE PATHWAY TRANSPORTER THI73"/>
    <property type="match status" value="1"/>
</dbReference>
<dbReference type="Pfam" id="PF07690">
    <property type="entry name" value="MFS_1"/>
    <property type="match status" value="1"/>
</dbReference>
<keyword evidence="5 8" id="KW-0472">Membrane</keyword>
<feature type="compositionally biased region" description="Basic and acidic residues" evidence="7">
    <location>
        <begin position="1"/>
        <end position="21"/>
    </location>
</feature>
<dbReference type="EMBL" id="MU858078">
    <property type="protein sequence ID" value="KAK4215616.1"/>
    <property type="molecule type" value="Genomic_DNA"/>
</dbReference>
<feature type="transmembrane region" description="Helical" evidence="8">
    <location>
        <begin position="65"/>
        <end position="87"/>
    </location>
</feature>
<protein>
    <submittedName>
        <fullName evidence="10">Major facilitator superfamily domain-containing protein</fullName>
    </submittedName>
</protein>
<keyword evidence="3 8" id="KW-0812">Transmembrane</keyword>
<evidence type="ECO:0000256" key="3">
    <source>
        <dbReference type="ARBA" id="ARBA00022692"/>
    </source>
</evidence>
<evidence type="ECO:0000256" key="8">
    <source>
        <dbReference type="SAM" id="Phobius"/>
    </source>
</evidence>
<evidence type="ECO:0000259" key="9">
    <source>
        <dbReference type="PROSITE" id="PS50850"/>
    </source>
</evidence>
<dbReference type="GO" id="GO:0022857">
    <property type="term" value="F:transmembrane transporter activity"/>
    <property type="evidence" value="ECO:0007669"/>
    <property type="project" value="InterPro"/>
</dbReference>
<dbReference type="FunFam" id="1.20.1250.20:FF:000064">
    <property type="entry name" value="MFS allantoate transporter"/>
    <property type="match status" value="1"/>
</dbReference>
<feature type="transmembrane region" description="Helical" evidence="8">
    <location>
        <begin position="161"/>
        <end position="181"/>
    </location>
</feature>
<feature type="transmembrane region" description="Helical" evidence="8">
    <location>
        <begin position="295"/>
        <end position="318"/>
    </location>
</feature>
<dbReference type="Proteomes" id="UP001301769">
    <property type="component" value="Unassembled WGS sequence"/>
</dbReference>
<feature type="transmembrane region" description="Helical" evidence="8">
    <location>
        <begin position="385"/>
        <end position="407"/>
    </location>
</feature>
<comment type="subcellular location">
    <subcellularLocation>
        <location evidence="1">Membrane</location>
        <topology evidence="1">Multi-pass membrane protein</topology>
    </subcellularLocation>
</comment>
<evidence type="ECO:0000256" key="7">
    <source>
        <dbReference type="SAM" id="MobiDB-lite"/>
    </source>
</evidence>
<gene>
    <name evidence="10" type="ORF">QBC37DRAFT_418949</name>
</gene>
<evidence type="ECO:0000256" key="6">
    <source>
        <dbReference type="ARBA" id="ARBA00037968"/>
    </source>
</evidence>
<dbReference type="Gene3D" id="1.20.1250.20">
    <property type="entry name" value="MFS general substrate transporter like domains"/>
    <property type="match status" value="2"/>
</dbReference>
<dbReference type="InterPro" id="IPR020846">
    <property type="entry name" value="MFS_dom"/>
</dbReference>
<evidence type="ECO:0000256" key="5">
    <source>
        <dbReference type="ARBA" id="ARBA00023136"/>
    </source>
</evidence>
<feature type="transmembrane region" description="Helical" evidence="8">
    <location>
        <begin position="224"/>
        <end position="246"/>
    </location>
</feature>
<keyword evidence="2" id="KW-0813">Transport</keyword>
<accession>A0AAN7B7H9</accession>
<reference evidence="10" key="2">
    <citation type="submission" date="2023-05" db="EMBL/GenBank/DDBJ databases">
        <authorList>
            <consortium name="Lawrence Berkeley National Laboratory"/>
            <person name="Steindorff A."/>
            <person name="Hensen N."/>
            <person name="Bonometti L."/>
            <person name="Westerberg I."/>
            <person name="Brannstrom I.O."/>
            <person name="Guillou S."/>
            <person name="Cros-Aarteil S."/>
            <person name="Calhoun S."/>
            <person name="Haridas S."/>
            <person name="Kuo A."/>
            <person name="Mondo S."/>
            <person name="Pangilinan J."/>
            <person name="Riley R."/>
            <person name="Labutti K."/>
            <person name="Andreopoulos B."/>
            <person name="Lipzen A."/>
            <person name="Chen C."/>
            <person name="Yanf M."/>
            <person name="Daum C."/>
            <person name="Ng V."/>
            <person name="Clum A."/>
            <person name="Ohm R."/>
            <person name="Martin F."/>
            <person name="Silar P."/>
            <person name="Natvig D."/>
            <person name="Lalanne C."/>
            <person name="Gautier V."/>
            <person name="Ament-Velasquez S.L."/>
            <person name="Kruys A."/>
            <person name="Hutchinson M.I."/>
            <person name="Powell A.J."/>
            <person name="Barry K."/>
            <person name="Miller A.N."/>
            <person name="Grigoriev I.V."/>
            <person name="Debuchy R."/>
            <person name="Gladieux P."/>
            <person name="Thoren M.H."/>
            <person name="Johannesson H."/>
        </authorList>
    </citation>
    <scope>NUCLEOTIDE SEQUENCE</scope>
    <source>
        <strain evidence="10">PSN293</strain>
    </source>
</reference>
<sequence>MSDQETPHIEKGRPDSEEYSHDPSTSTKHLDAAWQFLDSHRDKNTVVPTDDVYLAKLRRKIDWHIVPLMFLCYTMQFLDKVIINYAAVMGIGKDLNLGPNDISHLATALFAALLFFEVPNVYALQKFPAAKWLGANVILWGVATACGAAATSFSTLLPSRIFLGIFEATIGPSLLLISSQWYTKSEQGPRFSFWYLGLGLGQIVGGLVSYGFQHMGPSSSLSGWRTMFLVLGVVTVVIGVATFLFLPDTPMKAAWLSDEEKIALLRHVSVNQTGISNRNKFRFEEIVEAFLDPQIYLLTLSVILLSVSSGIVTTYSATVIRNLGYDSKQAALMNTPSGAISIIFALIVGFGIRTKSHRWVWIIVCLLGGVTGGALLSFIPKTNKAGALAGVYLVNSVTATLPVFYQWTASNTGGATKRAFAAALISGSFSIGNIIGPQTFQDRDKPEYHPAKIAVLATQAACIGTTFALFMYYVWQNKSRSRAGLAETTEDEFLDRNTWLDQTDRENKRFKYVY</sequence>
<evidence type="ECO:0000256" key="4">
    <source>
        <dbReference type="ARBA" id="ARBA00022989"/>
    </source>
</evidence>
<feature type="transmembrane region" description="Helical" evidence="8">
    <location>
        <begin position="330"/>
        <end position="352"/>
    </location>
</feature>
<comment type="caution">
    <text evidence="10">The sequence shown here is derived from an EMBL/GenBank/DDBJ whole genome shotgun (WGS) entry which is preliminary data.</text>
</comment>
<dbReference type="PROSITE" id="PS50850">
    <property type="entry name" value="MFS"/>
    <property type="match status" value="1"/>
</dbReference>